<proteinExistence type="predicted"/>
<organism evidence="1 2">
    <name type="scientific">Mycena metata</name>
    <dbReference type="NCBI Taxonomy" id="1033252"/>
    <lineage>
        <taxon>Eukaryota</taxon>
        <taxon>Fungi</taxon>
        <taxon>Dikarya</taxon>
        <taxon>Basidiomycota</taxon>
        <taxon>Agaricomycotina</taxon>
        <taxon>Agaricomycetes</taxon>
        <taxon>Agaricomycetidae</taxon>
        <taxon>Agaricales</taxon>
        <taxon>Marasmiineae</taxon>
        <taxon>Mycenaceae</taxon>
        <taxon>Mycena</taxon>
    </lineage>
</organism>
<gene>
    <name evidence="1" type="ORF">B0H16DRAFT_1767852</name>
</gene>
<dbReference type="AlphaFoldDB" id="A0AAD7I2W3"/>
<sequence>MDGNVQRVEYLTACPSLYPIPSTPTAFVIDAQGPRFDIAKKGGGLRTVDALIKHKDNDSWTGNTGTGDSKVAVHFEVGKLTILCRRSSGGKHYVVLVSGAKVDDHLLDVKRRDLDPASRDAVFAAQRQTRRDDGTTAESHSHIVNGTAIISRIVNRPCHATRTIYVPVDASIRKALIIHPRNLGHNHPMPALKKPSLEAKESYRRCIRAVGCVGATVSKDKGPFSETRILAKTL</sequence>
<evidence type="ECO:0000313" key="1">
    <source>
        <dbReference type="EMBL" id="KAJ7733923.1"/>
    </source>
</evidence>
<protein>
    <submittedName>
        <fullName evidence="1">Uncharacterized protein</fullName>
    </submittedName>
</protein>
<keyword evidence="2" id="KW-1185">Reference proteome</keyword>
<dbReference type="EMBL" id="JARKIB010000135">
    <property type="protein sequence ID" value="KAJ7733923.1"/>
    <property type="molecule type" value="Genomic_DNA"/>
</dbReference>
<dbReference type="Proteomes" id="UP001215598">
    <property type="component" value="Unassembled WGS sequence"/>
</dbReference>
<reference evidence="1" key="1">
    <citation type="submission" date="2023-03" db="EMBL/GenBank/DDBJ databases">
        <title>Massive genome expansion in bonnet fungi (Mycena s.s.) driven by repeated elements and novel gene families across ecological guilds.</title>
        <authorList>
            <consortium name="Lawrence Berkeley National Laboratory"/>
            <person name="Harder C.B."/>
            <person name="Miyauchi S."/>
            <person name="Viragh M."/>
            <person name="Kuo A."/>
            <person name="Thoen E."/>
            <person name="Andreopoulos B."/>
            <person name="Lu D."/>
            <person name="Skrede I."/>
            <person name="Drula E."/>
            <person name="Henrissat B."/>
            <person name="Morin E."/>
            <person name="Kohler A."/>
            <person name="Barry K."/>
            <person name="LaButti K."/>
            <person name="Morin E."/>
            <person name="Salamov A."/>
            <person name="Lipzen A."/>
            <person name="Mereny Z."/>
            <person name="Hegedus B."/>
            <person name="Baldrian P."/>
            <person name="Stursova M."/>
            <person name="Weitz H."/>
            <person name="Taylor A."/>
            <person name="Grigoriev I.V."/>
            <person name="Nagy L.G."/>
            <person name="Martin F."/>
            <person name="Kauserud H."/>
        </authorList>
    </citation>
    <scope>NUCLEOTIDE SEQUENCE</scope>
    <source>
        <strain evidence="1">CBHHK182m</strain>
    </source>
</reference>
<name>A0AAD7I2W3_9AGAR</name>
<comment type="caution">
    <text evidence="1">The sequence shown here is derived from an EMBL/GenBank/DDBJ whole genome shotgun (WGS) entry which is preliminary data.</text>
</comment>
<accession>A0AAD7I2W3</accession>
<evidence type="ECO:0000313" key="2">
    <source>
        <dbReference type="Proteomes" id="UP001215598"/>
    </source>
</evidence>